<name>A0ABD0KJ86_9CAEN</name>
<sequence length="139" mass="15312">MSSTSAHWSDLTGCPMKRHGLVLDSFLSLTRVKLPGLFMSQTPCDVSCDWHFAFDKKTNCQGRQIKSLHCYGPLLLVTRKRRTPLACRQSGFQATTNRSKMFPRPPSIATLTSPVFITLHCTAGSAAVLAIWSQDAGIV</sequence>
<accession>A0ABD0KJ86</accession>
<comment type="caution">
    <text evidence="1">The sequence shown here is derived from an EMBL/GenBank/DDBJ whole genome shotgun (WGS) entry which is preliminary data.</text>
</comment>
<evidence type="ECO:0000313" key="2">
    <source>
        <dbReference type="Proteomes" id="UP001519460"/>
    </source>
</evidence>
<reference evidence="1 2" key="1">
    <citation type="journal article" date="2023" name="Sci. Data">
        <title>Genome assembly of the Korean intertidal mud-creeper Batillaria attramentaria.</title>
        <authorList>
            <person name="Patra A.K."/>
            <person name="Ho P.T."/>
            <person name="Jun S."/>
            <person name="Lee S.J."/>
            <person name="Kim Y."/>
            <person name="Won Y.J."/>
        </authorList>
    </citation>
    <scope>NUCLEOTIDE SEQUENCE [LARGE SCALE GENOMIC DNA]</scope>
    <source>
        <strain evidence="1">Wonlab-2016</strain>
    </source>
</reference>
<protein>
    <submittedName>
        <fullName evidence="1">Uncharacterized protein</fullName>
    </submittedName>
</protein>
<gene>
    <name evidence="1" type="ORF">BaRGS_00021651</name>
</gene>
<dbReference type="Proteomes" id="UP001519460">
    <property type="component" value="Unassembled WGS sequence"/>
</dbReference>
<organism evidence="1 2">
    <name type="scientific">Batillaria attramentaria</name>
    <dbReference type="NCBI Taxonomy" id="370345"/>
    <lineage>
        <taxon>Eukaryota</taxon>
        <taxon>Metazoa</taxon>
        <taxon>Spiralia</taxon>
        <taxon>Lophotrochozoa</taxon>
        <taxon>Mollusca</taxon>
        <taxon>Gastropoda</taxon>
        <taxon>Caenogastropoda</taxon>
        <taxon>Sorbeoconcha</taxon>
        <taxon>Cerithioidea</taxon>
        <taxon>Batillariidae</taxon>
        <taxon>Batillaria</taxon>
    </lineage>
</organism>
<dbReference type="EMBL" id="JACVVK020000169">
    <property type="protein sequence ID" value="KAK7487156.1"/>
    <property type="molecule type" value="Genomic_DNA"/>
</dbReference>
<dbReference type="AlphaFoldDB" id="A0ABD0KJ86"/>
<evidence type="ECO:0000313" key="1">
    <source>
        <dbReference type="EMBL" id="KAK7487156.1"/>
    </source>
</evidence>
<proteinExistence type="predicted"/>
<keyword evidence="2" id="KW-1185">Reference proteome</keyword>